<comment type="caution">
    <text evidence="12">The sequence shown here is derived from an EMBL/GenBank/DDBJ whole genome shotgun (WGS) entry which is preliminary data.</text>
</comment>
<proteinExistence type="predicted"/>
<evidence type="ECO:0000313" key="13">
    <source>
        <dbReference type="Proteomes" id="UP000287519"/>
    </source>
</evidence>
<protein>
    <recommendedName>
        <fullName evidence="3">FAD:protein FMN transferase</fullName>
        <ecNumber evidence="2">2.7.1.180</ecNumber>
    </recommendedName>
    <alternativeName>
        <fullName evidence="9">Flavin transferase</fullName>
    </alternativeName>
</protein>
<evidence type="ECO:0000313" key="12">
    <source>
        <dbReference type="EMBL" id="GCE43661.1"/>
    </source>
</evidence>
<dbReference type="GO" id="GO:0016740">
    <property type="term" value="F:transferase activity"/>
    <property type="evidence" value="ECO:0007669"/>
    <property type="project" value="UniProtKB-KW"/>
</dbReference>
<feature type="compositionally biased region" description="Basic and acidic residues" evidence="11">
    <location>
        <begin position="57"/>
        <end position="69"/>
    </location>
</feature>
<dbReference type="PANTHER" id="PTHR30040">
    <property type="entry name" value="THIAMINE BIOSYNTHESIS LIPOPROTEIN APBE"/>
    <property type="match status" value="1"/>
</dbReference>
<keyword evidence="6" id="KW-0479">Metal-binding</keyword>
<dbReference type="PANTHER" id="PTHR30040:SF2">
    <property type="entry name" value="FAD:PROTEIN FMN TRANSFERASE"/>
    <property type="match status" value="1"/>
</dbReference>
<feature type="region of interest" description="Disordered" evidence="11">
    <location>
        <begin position="40"/>
        <end position="74"/>
    </location>
</feature>
<keyword evidence="12" id="KW-0449">Lipoprotein</keyword>
<evidence type="ECO:0000256" key="7">
    <source>
        <dbReference type="ARBA" id="ARBA00022827"/>
    </source>
</evidence>
<sequence>MVLRILPETFGTMDTEGPPDDMWLRRIGTVEGVGYGITAARSPQRPRRHEGAGGVERGGHDRRSSDGLRRHPYLNGSRHYRADRVDDHRARYRRLRSSRRLVLDSWLRRPRFRARFRGLGEWGIRHRATTVDRVRSPPRNLERVLMNGIVELERSYECDDERVAAAVWPLWGTQARLVVTDAGRLAQARVLVADHLAAVELACSRFRADSELTLLARRRGQPTEVSVLLADLLRAALTAADRTDGDVDPTVGAALVGLGYDCDLTLIDDANTPVGAVLVRPAEWSMVTVQDRTVTVPDGVQLDLGATAKAAAADQCAWLVAKDLGCGVLVSLGGDIATAGPAPADGWQLLVQDGAGEPACRVSLPAGAALATSSTLQRRWIHAGRQVHHVLDPRSGRPADPIWRTVSVAASSCLAANTLTTASLVRGHAAAGWLEKLGLPARLVDSGGWVRTIGGWPDEPCRAA</sequence>
<name>A0A402CJ55_RHOWR</name>
<dbReference type="EC" id="2.7.1.180" evidence="2"/>
<dbReference type="InterPro" id="IPR024932">
    <property type="entry name" value="ApbE"/>
</dbReference>
<dbReference type="EMBL" id="BHYM01000079">
    <property type="protein sequence ID" value="GCE43661.1"/>
    <property type="molecule type" value="Genomic_DNA"/>
</dbReference>
<dbReference type="Proteomes" id="UP000287519">
    <property type="component" value="Unassembled WGS sequence"/>
</dbReference>
<dbReference type="AlphaFoldDB" id="A0A402CJ55"/>
<organism evidence="12 13">
    <name type="scientific">Rhodococcus wratislaviensis</name>
    <name type="common">Tsukamurella wratislaviensis</name>
    <dbReference type="NCBI Taxonomy" id="44752"/>
    <lineage>
        <taxon>Bacteria</taxon>
        <taxon>Bacillati</taxon>
        <taxon>Actinomycetota</taxon>
        <taxon>Actinomycetes</taxon>
        <taxon>Mycobacteriales</taxon>
        <taxon>Nocardiaceae</taxon>
        <taxon>Rhodococcus</taxon>
    </lineage>
</organism>
<evidence type="ECO:0000256" key="4">
    <source>
        <dbReference type="ARBA" id="ARBA00022630"/>
    </source>
</evidence>
<evidence type="ECO:0000256" key="3">
    <source>
        <dbReference type="ARBA" id="ARBA00016337"/>
    </source>
</evidence>
<evidence type="ECO:0000256" key="2">
    <source>
        <dbReference type="ARBA" id="ARBA00011955"/>
    </source>
</evidence>
<evidence type="ECO:0000256" key="11">
    <source>
        <dbReference type="SAM" id="MobiDB-lite"/>
    </source>
</evidence>
<gene>
    <name evidence="12" type="ORF">Rhow_007891</name>
</gene>
<comment type="catalytic activity">
    <reaction evidence="10">
        <text>L-threonyl-[protein] + FAD = FMN-L-threonyl-[protein] + AMP + H(+)</text>
        <dbReference type="Rhea" id="RHEA:36847"/>
        <dbReference type="Rhea" id="RHEA-COMP:11060"/>
        <dbReference type="Rhea" id="RHEA-COMP:11061"/>
        <dbReference type="ChEBI" id="CHEBI:15378"/>
        <dbReference type="ChEBI" id="CHEBI:30013"/>
        <dbReference type="ChEBI" id="CHEBI:57692"/>
        <dbReference type="ChEBI" id="CHEBI:74257"/>
        <dbReference type="ChEBI" id="CHEBI:456215"/>
        <dbReference type="EC" id="2.7.1.180"/>
    </reaction>
</comment>
<keyword evidence="5" id="KW-0808">Transferase</keyword>
<keyword evidence="7" id="KW-0274">FAD</keyword>
<evidence type="ECO:0000256" key="10">
    <source>
        <dbReference type="ARBA" id="ARBA00048540"/>
    </source>
</evidence>
<evidence type="ECO:0000256" key="5">
    <source>
        <dbReference type="ARBA" id="ARBA00022679"/>
    </source>
</evidence>
<dbReference type="GO" id="GO:0046872">
    <property type="term" value="F:metal ion binding"/>
    <property type="evidence" value="ECO:0007669"/>
    <property type="project" value="UniProtKB-KW"/>
</dbReference>
<keyword evidence="8" id="KW-0460">Magnesium</keyword>
<dbReference type="Gene3D" id="3.10.520.10">
    <property type="entry name" value="ApbE-like domains"/>
    <property type="match status" value="1"/>
</dbReference>
<dbReference type="SUPFAM" id="SSF143631">
    <property type="entry name" value="ApbE-like"/>
    <property type="match status" value="1"/>
</dbReference>
<keyword evidence="4" id="KW-0285">Flavoprotein</keyword>
<keyword evidence="13" id="KW-1185">Reference proteome</keyword>
<accession>A0A402CJ55</accession>
<dbReference type="InterPro" id="IPR003374">
    <property type="entry name" value="ApbE-like_sf"/>
</dbReference>
<dbReference type="Pfam" id="PF02424">
    <property type="entry name" value="ApbE"/>
    <property type="match status" value="1"/>
</dbReference>
<evidence type="ECO:0000256" key="9">
    <source>
        <dbReference type="ARBA" id="ARBA00031306"/>
    </source>
</evidence>
<reference evidence="12 13" key="1">
    <citation type="submission" date="2018-11" db="EMBL/GenBank/DDBJ databases">
        <title>Microbial catabolism of amino acid.</title>
        <authorList>
            <person name="Hibi M."/>
            <person name="Ogawa J."/>
        </authorList>
    </citation>
    <scope>NUCLEOTIDE SEQUENCE [LARGE SCALE GENOMIC DNA]</scope>
    <source>
        <strain evidence="12 13">C31-06</strain>
    </source>
</reference>
<evidence type="ECO:0000256" key="8">
    <source>
        <dbReference type="ARBA" id="ARBA00022842"/>
    </source>
</evidence>
<evidence type="ECO:0000256" key="1">
    <source>
        <dbReference type="ARBA" id="ARBA00001946"/>
    </source>
</evidence>
<comment type="cofactor">
    <cofactor evidence="1">
        <name>Mg(2+)</name>
        <dbReference type="ChEBI" id="CHEBI:18420"/>
    </cofactor>
</comment>
<evidence type="ECO:0000256" key="6">
    <source>
        <dbReference type="ARBA" id="ARBA00022723"/>
    </source>
</evidence>